<evidence type="ECO:0000313" key="7">
    <source>
        <dbReference type="Proteomes" id="UP001142393"/>
    </source>
</evidence>
<dbReference type="SUPFAM" id="SSF47095">
    <property type="entry name" value="HMG-box"/>
    <property type="match status" value="1"/>
</dbReference>
<feature type="region of interest" description="Disordered" evidence="4">
    <location>
        <begin position="86"/>
        <end position="130"/>
    </location>
</feature>
<feature type="domain" description="HMG box" evidence="5">
    <location>
        <begin position="19"/>
        <end position="89"/>
    </location>
</feature>
<keyword evidence="3" id="KW-0539">Nucleus</keyword>
<dbReference type="Pfam" id="PF00505">
    <property type="entry name" value="HMG_box"/>
    <property type="match status" value="1"/>
</dbReference>
<evidence type="ECO:0000256" key="3">
    <source>
        <dbReference type="PROSITE-ProRule" id="PRU00267"/>
    </source>
</evidence>
<protein>
    <recommendedName>
        <fullName evidence="5">HMG box domain-containing protein</fullName>
    </recommendedName>
</protein>
<dbReference type="InterPro" id="IPR050140">
    <property type="entry name" value="SRY-related_HMG-box_TF-like"/>
</dbReference>
<dbReference type="CDD" id="cd01389">
    <property type="entry name" value="HMG-box_ROX1-like"/>
    <property type="match status" value="1"/>
</dbReference>
<feature type="region of interest" description="Disordered" evidence="4">
    <location>
        <begin position="1"/>
        <end position="24"/>
    </location>
</feature>
<dbReference type="GO" id="GO:0000978">
    <property type="term" value="F:RNA polymerase II cis-regulatory region sequence-specific DNA binding"/>
    <property type="evidence" value="ECO:0007669"/>
    <property type="project" value="TreeGrafter"/>
</dbReference>
<keyword evidence="1 3" id="KW-0238">DNA-binding</keyword>
<evidence type="ECO:0000259" key="5">
    <source>
        <dbReference type="PROSITE" id="PS50118"/>
    </source>
</evidence>
<keyword evidence="2" id="KW-0804">Transcription</keyword>
<dbReference type="GO" id="GO:0001228">
    <property type="term" value="F:DNA-binding transcription activator activity, RNA polymerase II-specific"/>
    <property type="evidence" value="ECO:0007669"/>
    <property type="project" value="TreeGrafter"/>
</dbReference>
<feature type="compositionally biased region" description="Polar residues" evidence="4">
    <location>
        <begin position="292"/>
        <end position="304"/>
    </location>
</feature>
<organism evidence="6 7">
    <name type="scientific">Lentinula detonsa</name>
    <dbReference type="NCBI Taxonomy" id="2804962"/>
    <lineage>
        <taxon>Eukaryota</taxon>
        <taxon>Fungi</taxon>
        <taxon>Dikarya</taxon>
        <taxon>Basidiomycota</taxon>
        <taxon>Agaricomycotina</taxon>
        <taxon>Agaricomycetes</taxon>
        <taxon>Agaricomycetidae</taxon>
        <taxon>Agaricales</taxon>
        <taxon>Marasmiineae</taxon>
        <taxon>Omphalotaceae</taxon>
        <taxon>Lentinula</taxon>
    </lineage>
</organism>
<dbReference type="Gene3D" id="1.10.30.10">
    <property type="entry name" value="High mobility group box domain"/>
    <property type="match status" value="1"/>
</dbReference>
<dbReference type="SMART" id="SM00398">
    <property type="entry name" value="HMG"/>
    <property type="match status" value="1"/>
</dbReference>
<feature type="region of interest" description="Disordered" evidence="4">
    <location>
        <begin position="292"/>
        <end position="313"/>
    </location>
</feature>
<dbReference type="InterPro" id="IPR036910">
    <property type="entry name" value="HMG_box_dom_sf"/>
</dbReference>
<evidence type="ECO:0000313" key="6">
    <source>
        <dbReference type="EMBL" id="KAJ3742350.1"/>
    </source>
</evidence>
<evidence type="ECO:0000256" key="1">
    <source>
        <dbReference type="ARBA" id="ARBA00023125"/>
    </source>
</evidence>
<dbReference type="EMBL" id="JANVFU010000010">
    <property type="protein sequence ID" value="KAJ3742350.1"/>
    <property type="molecule type" value="Genomic_DNA"/>
</dbReference>
<gene>
    <name evidence="6" type="ORF">DFH05DRAFT_1500356</name>
</gene>
<dbReference type="GO" id="GO:0030154">
    <property type="term" value="P:cell differentiation"/>
    <property type="evidence" value="ECO:0007669"/>
    <property type="project" value="TreeGrafter"/>
</dbReference>
<dbReference type="Proteomes" id="UP001142393">
    <property type="component" value="Unassembled WGS sequence"/>
</dbReference>
<feature type="compositionally biased region" description="Basic residues" evidence="4">
    <location>
        <begin position="90"/>
        <end position="111"/>
    </location>
</feature>
<accession>A0A9W8NWS3</accession>
<keyword evidence="7" id="KW-1185">Reference proteome</keyword>
<evidence type="ECO:0000256" key="4">
    <source>
        <dbReference type="SAM" id="MobiDB-lite"/>
    </source>
</evidence>
<dbReference type="PANTHER" id="PTHR10270">
    <property type="entry name" value="SOX TRANSCRIPTION FACTOR"/>
    <property type="match status" value="1"/>
</dbReference>
<dbReference type="GO" id="GO:0005634">
    <property type="term" value="C:nucleus"/>
    <property type="evidence" value="ECO:0007669"/>
    <property type="project" value="UniProtKB-UniRule"/>
</dbReference>
<sequence length="387" mass="43058">MPKDTTSHPDTPGSQTTTIPRPPNPWILFRRDVCATPAFKALYPKAPQHIVSRAISVMWRNASPEVQARYAYLAVLAAREHEKRYPGYKYRPRKKGEKNKLASHQHTRNSKGQRDSSCRVPESDEGPMRILPVPLIPTSGLLDPIQKYQPQSNTSPESFGHGTARDLLSIPWNVTPASNSGDLNFESNPLPKSTVESKEWSDIQDEATDLDLMHVPNDFWLWLASDPEFNRDLSDIHPFDNTIIDHPEDFNFDVSGGILDASLSVESDQAPATATFSSHSRTFTNSLVGSSSSSAFDASQQKGDSTYGIHGLNPMHTGTQPILQDANFQTNYAQPELCPQVFSWNSQTNYTLPHPPPFPLPHPIQTQLRSNAGYTNSMGPHTLQTAY</sequence>
<name>A0A9W8NWS3_9AGAR</name>
<evidence type="ECO:0000256" key="2">
    <source>
        <dbReference type="ARBA" id="ARBA00023163"/>
    </source>
</evidence>
<dbReference type="PANTHER" id="PTHR10270:SF161">
    <property type="entry name" value="SEX-DETERMINING REGION Y PROTEIN"/>
    <property type="match status" value="1"/>
</dbReference>
<reference evidence="6 7" key="1">
    <citation type="journal article" date="2023" name="Proc. Natl. Acad. Sci. U.S.A.">
        <title>A global phylogenomic analysis of the shiitake genus Lentinula.</title>
        <authorList>
            <person name="Sierra-Patev S."/>
            <person name="Min B."/>
            <person name="Naranjo-Ortiz M."/>
            <person name="Looney B."/>
            <person name="Konkel Z."/>
            <person name="Slot J.C."/>
            <person name="Sakamoto Y."/>
            <person name="Steenwyk J.L."/>
            <person name="Rokas A."/>
            <person name="Carro J."/>
            <person name="Camarero S."/>
            <person name="Ferreira P."/>
            <person name="Molpeceres G."/>
            <person name="Ruiz-Duenas F.J."/>
            <person name="Serrano A."/>
            <person name="Henrissat B."/>
            <person name="Drula E."/>
            <person name="Hughes K.W."/>
            <person name="Mata J.L."/>
            <person name="Ishikawa N.K."/>
            <person name="Vargas-Isla R."/>
            <person name="Ushijima S."/>
            <person name="Smith C.A."/>
            <person name="Donoghue J."/>
            <person name="Ahrendt S."/>
            <person name="Andreopoulos W."/>
            <person name="He G."/>
            <person name="LaButti K."/>
            <person name="Lipzen A."/>
            <person name="Ng V."/>
            <person name="Riley R."/>
            <person name="Sandor L."/>
            <person name="Barry K."/>
            <person name="Martinez A.T."/>
            <person name="Xiao Y."/>
            <person name="Gibbons J.G."/>
            <person name="Terashima K."/>
            <person name="Grigoriev I.V."/>
            <person name="Hibbett D."/>
        </authorList>
    </citation>
    <scope>NUCLEOTIDE SEQUENCE [LARGE SCALE GENOMIC DNA]</scope>
    <source>
        <strain evidence="6 7">TFB7810</strain>
    </source>
</reference>
<dbReference type="AlphaFoldDB" id="A0A9W8NWS3"/>
<comment type="caution">
    <text evidence="6">The sequence shown here is derived from an EMBL/GenBank/DDBJ whole genome shotgun (WGS) entry which is preliminary data.</text>
</comment>
<feature type="DNA-binding region" description="HMG box" evidence="3">
    <location>
        <begin position="19"/>
        <end position="89"/>
    </location>
</feature>
<feature type="compositionally biased region" description="Polar residues" evidence="4">
    <location>
        <begin position="8"/>
        <end position="19"/>
    </location>
</feature>
<proteinExistence type="predicted"/>
<dbReference type="InterPro" id="IPR009071">
    <property type="entry name" value="HMG_box_dom"/>
</dbReference>
<dbReference type="PROSITE" id="PS50118">
    <property type="entry name" value="HMG_BOX_2"/>
    <property type="match status" value="1"/>
</dbReference>